<protein>
    <submittedName>
        <fullName evidence="2">Uncharacterized protein</fullName>
    </submittedName>
</protein>
<proteinExistence type="predicted"/>
<evidence type="ECO:0000256" key="1">
    <source>
        <dbReference type="SAM" id="Phobius"/>
    </source>
</evidence>
<keyword evidence="1" id="KW-0472">Membrane</keyword>
<comment type="caution">
    <text evidence="2">The sequence shown here is derived from an EMBL/GenBank/DDBJ whole genome shotgun (WGS) entry which is preliminary data.</text>
</comment>
<gene>
    <name evidence="2" type="ORF">ACFQ04_08925</name>
</gene>
<dbReference type="Proteomes" id="UP001597068">
    <property type="component" value="Unassembled WGS sequence"/>
</dbReference>
<evidence type="ECO:0000313" key="2">
    <source>
        <dbReference type="EMBL" id="MFD0925857.1"/>
    </source>
</evidence>
<accession>A0ABW3GAP8</accession>
<sequence length="65" mass="6912">MHPLTDHSSPDPREGDALPIEDVDLTTAFDPERLLLGDHGGVMVIVGLLVLALILLTVAFGALPR</sequence>
<name>A0ABW3GAP8_9NOCA</name>
<keyword evidence="1" id="KW-0812">Transmembrane</keyword>
<organism evidence="2 3">
    <name type="scientific">Williamsia deligens</name>
    <dbReference type="NCBI Taxonomy" id="321325"/>
    <lineage>
        <taxon>Bacteria</taxon>
        <taxon>Bacillati</taxon>
        <taxon>Actinomycetota</taxon>
        <taxon>Actinomycetes</taxon>
        <taxon>Mycobacteriales</taxon>
        <taxon>Nocardiaceae</taxon>
        <taxon>Williamsia</taxon>
    </lineage>
</organism>
<feature type="transmembrane region" description="Helical" evidence="1">
    <location>
        <begin position="41"/>
        <end position="63"/>
    </location>
</feature>
<dbReference type="RefSeq" id="WP_253646226.1">
    <property type="nucleotide sequence ID" value="NZ_BAAAMO010000002.1"/>
</dbReference>
<dbReference type="EMBL" id="JBHTIL010000001">
    <property type="protein sequence ID" value="MFD0925857.1"/>
    <property type="molecule type" value="Genomic_DNA"/>
</dbReference>
<keyword evidence="3" id="KW-1185">Reference proteome</keyword>
<evidence type="ECO:0000313" key="3">
    <source>
        <dbReference type="Proteomes" id="UP001597068"/>
    </source>
</evidence>
<reference evidence="3" key="1">
    <citation type="journal article" date="2019" name="Int. J. Syst. Evol. Microbiol.">
        <title>The Global Catalogue of Microorganisms (GCM) 10K type strain sequencing project: providing services to taxonomists for standard genome sequencing and annotation.</title>
        <authorList>
            <consortium name="The Broad Institute Genomics Platform"/>
            <consortium name="The Broad Institute Genome Sequencing Center for Infectious Disease"/>
            <person name="Wu L."/>
            <person name="Ma J."/>
        </authorList>
    </citation>
    <scope>NUCLEOTIDE SEQUENCE [LARGE SCALE GENOMIC DNA]</scope>
    <source>
        <strain evidence="3">CCUG 50873</strain>
    </source>
</reference>
<keyword evidence="1" id="KW-1133">Transmembrane helix</keyword>